<dbReference type="GO" id="GO:0005685">
    <property type="term" value="C:U1 snRNP"/>
    <property type="evidence" value="ECO:0007669"/>
    <property type="project" value="InterPro"/>
</dbReference>
<dbReference type="AlphaFoldDB" id="A0A177B4V6"/>
<dbReference type="PANTHER" id="PTHR12375">
    <property type="entry name" value="RNA-BINDING PROTEIN LUC7-RELATED"/>
    <property type="match status" value="1"/>
</dbReference>
<comment type="caution">
    <text evidence="2">The sequence shown here is derived from an EMBL/GenBank/DDBJ whole genome shotgun (WGS) entry which is preliminary data.</text>
</comment>
<reference evidence="2 3" key="1">
    <citation type="submission" date="2016-04" db="EMBL/GenBank/DDBJ databases">
        <title>The genome of Intoshia linei affirms orthonectids as highly simplified spiralians.</title>
        <authorList>
            <person name="Mikhailov K.V."/>
            <person name="Slusarev G.S."/>
            <person name="Nikitin M.A."/>
            <person name="Logacheva M.D."/>
            <person name="Penin A."/>
            <person name="Aleoshin V."/>
            <person name="Panchin Y.V."/>
        </authorList>
    </citation>
    <scope>NUCLEOTIDE SEQUENCE [LARGE SCALE GENOMIC DNA]</scope>
    <source>
        <strain evidence="2">Intl2013</strain>
        <tissue evidence="2">Whole animal</tissue>
    </source>
</reference>
<evidence type="ECO:0000256" key="1">
    <source>
        <dbReference type="ARBA" id="ARBA00005655"/>
    </source>
</evidence>
<sequence length="557" mass="65520">MSAERKNMKEMYDELMGYNNLVATKKLNFSILKCAKHLLDCCPHDYLRVVRSKVLDCRFTHSVLAREEYRNHPKRDNFNYEKIAYKMLDDIVNGADRAYQSNIDKCLLKKKKENEKISKNVNFITDAQCYVICNTWCYILILVNANLLDYDGHKYDESESVSSIHTQIDVMTSQAEYERECGNVFAAKRIMEEVEKLTDKKNLDPIKNRMKKSDVAKSGKYGGCVQLEGDDTDNYGACDVCGIYINSLYFDNRRQQHLNGKYHIAFVTLRAKLKDLKIRCDEVMKRLHEKATKKLAWHIIKLGYYNSICPMLEKRHFPIINNFPGTCIYKTKYRCNNNVKNIDDKKIITHLPHYKIEPKKKYVNLDWTSKRRNKKNSAGTKSPVIKKPKLRPCISSKKEWVIHCNEKNRCTLKTKWDSTHYATKSNFYINKQNLYEKCDNGEVKLPLQSNKKCLNFYKSSEYSKNFFKTSCTVPIAFGRRNLLNDTFDILNYIQKKTITNKEFYDKISKEKMKKENEYCVQIVLDLKHWKPSEILLPNSHIHVLKNRIIQSSRKVES</sequence>
<dbReference type="Proteomes" id="UP000078046">
    <property type="component" value="Unassembled WGS sequence"/>
</dbReference>
<dbReference type="Pfam" id="PF03194">
    <property type="entry name" value="LUC7"/>
    <property type="match status" value="1"/>
</dbReference>
<dbReference type="InterPro" id="IPR004882">
    <property type="entry name" value="Luc7-rel"/>
</dbReference>
<protein>
    <submittedName>
        <fullName evidence="2">Uncharacterized protein</fullName>
    </submittedName>
</protein>
<accession>A0A177B4V6</accession>
<organism evidence="2 3">
    <name type="scientific">Intoshia linei</name>
    <dbReference type="NCBI Taxonomy" id="1819745"/>
    <lineage>
        <taxon>Eukaryota</taxon>
        <taxon>Metazoa</taxon>
        <taxon>Spiralia</taxon>
        <taxon>Lophotrochozoa</taxon>
        <taxon>Mesozoa</taxon>
        <taxon>Orthonectida</taxon>
        <taxon>Rhopaluridae</taxon>
        <taxon>Intoshia</taxon>
    </lineage>
</organism>
<gene>
    <name evidence="2" type="ORF">A3Q56_03503</name>
</gene>
<keyword evidence="3" id="KW-1185">Reference proteome</keyword>
<dbReference type="EMBL" id="LWCA01000394">
    <property type="protein sequence ID" value="OAF68742.1"/>
    <property type="molecule type" value="Genomic_DNA"/>
</dbReference>
<name>A0A177B4V6_9BILA</name>
<proteinExistence type="inferred from homology"/>
<comment type="similarity">
    <text evidence="1">Belongs to the Luc7 family.</text>
</comment>
<dbReference type="GO" id="GO:0006376">
    <property type="term" value="P:mRNA splice site recognition"/>
    <property type="evidence" value="ECO:0007669"/>
    <property type="project" value="InterPro"/>
</dbReference>
<dbReference type="OrthoDB" id="153872at2759"/>
<evidence type="ECO:0000313" key="3">
    <source>
        <dbReference type="Proteomes" id="UP000078046"/>
    </source>
</evidence>
<evidence type="ECO:0000313" key="2">
    <source>
        <dbReference type="EMBL" id="OAF68742.1"/>
    </source>
</evidence>
<dbReference type="GO" id="GO:0003729">
    <property type="term" value="F:mRNA binding"/>
    <property type="evidence" value="ECO:0007669"/>
    <property type="project" value="InterPro"/>
</dbReference>